<gene>
    <name evidence="2" type="ORF">HA50_27240</name>
</gene>
<reference evidence="2 3" key="1">
    <citation type="journal article" date="2017" name="Antonie Van Leeuwenhoek">
        <title>Phylogenomic resolution of the bacterial genus Pantoea and its relationship with Erwinia and Tatumella.</title>
        <authorList>
            <person name="Palmer M."/>
            <person name="Steenkamp E.T."/>
            <person name="Coetzee M.P."/>
            <person name="Chan W.Y."/>
            <person name="van Zyl E."/>
            <person name="De Maayer P."/>
            <person name="Coutinho T.A."/>
            <person name="Blom J."/>
            <person name="Smits T.H."/>
            <person name="Duffy B."/>
            <person name="Venter S.N."/>
        </authorList>
    </citation>
    <scope>NUCLEOTIDE SEQUENCE [LARGE SCALE GENOMIC DNA]</scope>
    <source>
        <strain evidence="2 3">LMG 2657</strain>
    </source>
</reference>
<dbReference type="STRING" id="55209.HA50_27240"/>
<organism evidence="2 3">
    <name type="scientific">Pantoea cypripedii</name>
    <name type="common">Pectobacterium cypripedii</name>
    <name type="synonym">Erwinia cypripedii</name>
    <dbReference type="NCBI Taxonomy" id="55209"/>
    <lineage>
        <taxon>Bacteria</taxon>
        <taxon>Pseudomonadati</taxon>
        <taxon>Pseudomonadota</taxon>
        <taxon>Gammaproteobacteria</taxon>
        <taxon>Enterobacterales</taxon>
        <taxon>Erwiniaceae</taxon>
        <taxon>Pantoea</taxon>
    </lineage>
</organism>
<dbReference type="AlphaFoldDB" id="A0A1X1ENF2"/>
<evidence type="ECO:0000256" key="1">
    <source>
        <dbReference type="SAM" id="MobiDB-lite"/>
    </source>
</evidence>
<dbReference type="EMBL" id="MLJI01000002">
    <property type="protein sequence ID" value="ORM90363.1"/>
    <property type="molecule type" value="Genomic_DNA"/>
</dbReference>
<dbReference type="Proteomes" id="UP000193749">
    <property type="component" value="Unassembled WGS sequence"/>
</dbReference>
<evidence type="ECO:0000313" key="3">
    <source>
        <dbReference type="Proteomes" id="UP000193749"/>
    </source>
</evidence>
<proteinExistence type="predicted"/>
<comment type="caution">
    <text evidence="2">The sequence shown here is derived from an EMBL/GenBank/DDBJ whole genome shotgun (WGS) entry which is preliminary data.</text>
</comment>
<keyword evidence="3" id="KW-1185">Reference proteome</keyword>
<sequence>MKILSGIPQAPDRKIFSPRPGRLPPPVPVYAPAAKVLKRVMTVPEGTEKPVPAKRQNRSSGNSTDDEVLKTKAHLIKEIHHDSTWN</sequence>
<accession>A0A1X1ENF2</accession>
<feature type="region of interest" description="Disordered" evidence="1">
    <location>
        <begin position="42"/>
        <end position="71"/>
    </location>
</feature>
<name>A0A1X1ENF2_PANCY</name>
<evidence type="ECO:0000313" key="2">
    <source>
        <dbReference type="EMBL" id="ORM90363.1"/>
    </source>
</evidence>
<protein>
    <submittedName>
        <fullName evidence="2">Uncharacterized protein</fullName>
    </submittedName>
</protein>
<feature type="region of interest" description="Disordered" evidence="1">
    <location>
        <begin position="1"/>
        <end position="27"/>
    </location>
</feature>